<dbReference type="AlphaFoldDB" id="A0A2M9D1R1"/>
<accession>A0A2M9D1R1</accession>
<dbReference type="InterPro" id="IPR017968">
    <property type="entry name" value="Acylphosphatase_CS"/>
</dbReference>
<comment type="caution">
    <text evidence="8">The sequence shown here is derived from an EMBL/GenBank/DDBJ whole genome shotgun (WGS) entry which is preliminary data.</text>
</comment>
<evidence type="ECO:0000256" key="4">
    <source>
        <dbReference type="ARBA" id="ARBA00047645"/>
    </source>
</evidence>
<feature type="active site" evidence="5">
    <location>
        <position position="21"/>
    </location>
</feature>
<dbReference type="EMBL" id="PGFE01000001">
    <property type="protein sequence ID" value="PJJ77938.1"/>
    <property type="molecule type" value="Genomic_DNA"/>
</dbReference>
<keyword evidence="9" id="KW-1185">Reference proteome</keyword>
<dbReference type="PROSITE" id="PS00150">
    <property type="entry name" value="ACYLPHOSPHATASE_1"/>
    <property type="match status" value="1"/>
</dbReference>
<dbReference type="InterPro" id="IPR001792">
    <property type="entry name" value="Acylphosphatase-like_dom"/>
</dbReference>
<keyword evidence="5" id="KW-0378">Hydrolase</keyword>
<sequence length="80" mass="8598">MTDERSVRAVVHGEVQGVGFRWAARERLAGLGIDGEAVNHGDGTVHVEARGPRPAVDAFVTWLHGGGTPGRVERVDVRDE</sequence>
<evidence type="ECO:0000256" key="3">
    <source>
        <dbReference type="ARBA" id="ARBA00015991"/>
    </source>
</evidence>
<evidence type="ECO:0000259" key="7">
    <source>
        <dbReference type="PROSITE" id="PS51160"/>
    </source>
</evidence>
<evidence type="ECO:0000313" key="8">
    <source>
        <dbReference type="EMBL" id="PJJ77938.1"/>
    </source>
</evidence>
<dbReference type="GO" id="GO:0003998">
    <property type="term" value="F:acylphosphatase activity"/>
    <property type="evidence" value="ECO:0007669"/>
    <property type="project" value="UniProtKB-EC"/>
</dbReference>
<dbReference type="InterPro" id="IPR036046">
    <property type="entry name" value="Acylphosphatase-like_dom_sf"/>
</dbReference>
<dbReference type="SUPFAM" id="SSF54975">
    <property type="entry name" value="Acylphosphatase/BLUF domain-like"/>
    <property type="match status" value="1"/>
</dbReference>
<dbReference type="PANTHER" id="PTHR47268">
    <property type="entry name" value="ACYLPHOSPHATASE"/>
    <property type="match status" value="1"/>
</dbReference>
<organism evidence="8 9">
    <name type="scientific">Sediminihabitans luteus</name>
    <dbReference type="NCBI Taxonomy" id="1138585"/>
    <lineage>
        <taxon>Bacteria</taxon>
        <taxon>Bacillati</taxon>
        <taxon>Actinomycetota</taxon>
        <taxon>Actinomycetes</taxon>
        <taxon>Micrococcales</taxon>
        <taxon>Cellulomonadaceae</taxon>
        <taxon>Sediminihabitans</taxon>
    </lineage>
</organism>
<dbReference type="Proteomes" id="UP000231693">
    <property type="component" value="Unassembled WGS sequence"/>
</dbReference>
<feature type="active site" evidence="5">
    <location>
        <position position="39"/>
    </location>
</feature>
<feature type="domain" description="Acylphosphatase-like" evidence="7">
    <location>
        <begin position="6"/>
        <end position="80"/>
    </location>
</feature>
<name>A0A2M9D1R1_9CELL</name>
<proteinExistence type="inferred from homology"/>
<comment type="similarity">
    <text evidence="1 6">Belongs to the acylphosphatase family.</text>
</comment>
<dbReference type="Pfam" id="PF00708">
    <property type="entry name" value="Acylphosphatase"/>
    <property type="match status" value="1"/>
</dbReference>
<gene>
    <name evidence="8" type="ORF">CLV28_1165</name>
</gene>
<evidence type="ECO:0000256" key="5">
    <source>
        <dbReference type="PROSITE-ProRule" id="PRU00520"/>
    </source>
</evidence>
<dbReference type="InterPro" id="IPR020456">
    <property type="entry name" value="Acylphosphatase"/>
</dbReference>
<reference evidence="8 9" key="1">
    <citation type="submission" date="2017-11" db="EMBL/GenBank/DDBJ databases">
        <title>Genomic Encyclopedia of Archaeal and Bacterial Type Strains, Phase II (KMG-II): From Individual Species to Whole Genera.</title>
        <authorList>
            <person name="Goeker M."/>
        </authorList>
    </citation>
    <scope>NUCLEOTIDE SEQUENCE [LARGE SCALE GENOMIC DNA]</scope>
    <source>
        <strain evidence="8 9">DSM 25478</strain>
    </source>
</reference>
<protein>
    <recommendedName>
        <fullName evidence="3 5">acylphosphatase</fullName>
        <ecNumber evidence="2 5">3.6.1.7</ecNumber>
    </recommendedName>
</protein>
<dbReference type="RefSeq" id="WP_100422453.1">
    <property type="nucleotide sequence ID" value="NZ_BOOX01000010.1"/>
</dbReference>
<dbReference type="OrthoDB" id="3182027at2"/>
<evidence type="ECO:0000256" key="6">
    <source>
        <dbReference type="RuleBase" id="RU004168"/>
    </source>
</evidence>
<evidence type="ECO:0000256" key="2">
    <source>
        <dbReference type="ARBA" id="ARBA00012150"/>
    </source>
</evidence>
<comment type="catalytic activity">
    <reaction evidence="4 5">
        <text>an acyl phosphate + H2O = a carboxylate + phosphate + H(+)</text>
        <dbReference type="Rhea" id="RHEA:14965"/>
        <dbReference type="ChEBI" id="CHEBI:15377"/>
        <dbReference type="ChEBI" id="CHEBI:15378"/>
        <dbReference type="ChEBI" id="CHEBI:29067"/>
        <dbReference type="ChEBI" id="CHEBI:43474"/>
        <dbReference type="ChEBI" id="CHEBI:59918"/>
        <dbReference type="EC" id="3.6.1.7"/>
    </reaction>
</comment>
<evidence type="ECO:0000256" key="1">
    <source>
        <dbReference type="ARBA" id="ARBA00005614"/>
    </source>
</evidence>
<dbReference type="EC" id="3.6.1.7" evidence="2 5"/>
<evidence type="ECO:0000313" key="9">
    <source>
        <dbReference type="Proteomes" id="UP000231693"/>
    </source>
</evidence>
<dbReference type="PROSITE" id="PS51160">
    <property type="entry name" value="ACYLPHOSPHATASE_3"/>
    <property type="match status" value="1"/>
</dbReference>
<dbReference type="PANTHER" id="PTHR47268:SF4">
    <property type="entry name" value="ACYLPHOSPHATASE"/>
    <property type="match status" value="1"/>
</dbReference>
<dbReference type="Gene3D" id="3.30.70.100">
    <property type="match status" value="1"/>
</dbReference>